<sequence length="377" mass="42690">MNTNNNSEMSTSVASLKKPTVLFHIYRKDGNELTSVDPSESTLDFGSDGTERLLKTTDFQVGALARVTWGDSLTGADMEEPDLEKANEYAKWVLAELPDTITPQELPELIEEKFSKGEPVARSLLDYRKYSFAKIQSMLNDEVTKLEPEKSLVAAIGKQFDVEFTDNARHFINAEPVLANNDSQYTLLNDQMVKSNIQTREIKQTWGDHFVRKVQDDFGLEGGYYKVITVAHDPTTKAQPTLLLCPYLERFTELESVDLSAYEAQQSDSSSSSGPRKRLKSYYPSTTGITLGPNERFLQLSEHEIKMLSRLEYEGVDKGEINRAQHKDARLMAFLIEHEIDKTDADLLSFNNVRDAFKAGSRVDRSLIEHRTRLLES</sequence>
<gene>
    <name evidence="2" type="ORF">L201_000730</name>
</gene>
<protein>
    <submittedName>
        <fullName evidence="2">Uncharacterized protein</fullName>
    </submittedName>
</protein>
<dbReference type="EMBL" id="CP144098">
    <property type="protein sequence ID" value="WWC85863.1"/>
    <property type="molecule type" value="Genomic_DNA"/>
</dbReference>
<feature type="region of interest" description="Disordered" evidence="1">
    <location>
        <begin position="263"/>
        <end position="285"/>
    </location>
</feature>
<dbReference type="RefSeq" id="XP_066072626.1">
    <property type="nucleotide sequence ID" value="XM_066216529.1"/>
</dbReference>
<evidence type="ECO:0000313" key="3">
    <source>
        <dbReference type="Proteomes" id="UP001355207"/>
    </source>
</evidence>
<reference evidence="2 3" key="1">
    <citation type="submission" date="2024-01" db="EMBL/GenBank/DDBJ databases">
        <title>Comparative genomics of Cryptococcus and Kwoniella reveals pathogenesis evolution and contrasting modes of karyotype evolution via chromosome fusion or intercentromeric recombination.</title>
        <authorList>
            <person name="Coelho M.A."/>
            <person name="David-Palma M."/>
            <person name="Shea T."/>
            <person name="Bowers K."/>
            <person name="McGinley-Smith S."/>
            <person name="Mohammad A.W."/>
            <person name="Gnirke A."/>
            <person name="Yurkov A.M."/>
            <person name="Nowrousian M."/>
            <person name="Sun S."/>
            <person name="Cuomo C.A."/>
            <person name="Heitman J."/>
        </authorList>
    </citation>
    <scope>NUCLEOTIDE SEQUENCE [LARGE SCALE GENOMIC DNA]</scope>
    <source>
        <strain evidence="2 3">CBS 6074</strain>
    </source>
</reference>
<dbReference type="GeneID" id="91091402"/>
<organism evidence="2 3">
    <name type="scientific">Kwoniella dendrophila CBS 6074</name>
    <dbReference type="NCBI Taxonomy" id="1295534"/>
    <lineage>
        <taxon>Eukaryota</taxon>
        <taxon>Fungi</taxon>
        <taxon>Dikarya</taxon>
        <taxon>Basidiomycota</taxon>
        <taxon>Agaricomycotina</taxon>
        <taxon>Tremellomycetes</taxon>
        <taxon>Tremellales</taxon>
        <taxon>Cryptococcaceae</taxon>
        <taxon>Kwoniella</taxon>
    </lineage>
</organism>
<accession>A0AAX4JLR3</accession>
<name>A0AAX4JLR3_9TREE</name>
<dbReference type="Proteomes" id="UP001355207">
    <property type="component" value="Chromosome 1"/>
</dbReference>
<keyword evidence="3" id="KW-1185">Reference proteome</keyword>
<evidence type="ECO:0000313" key="2">
    <source>
        <dbReference type="EMBL" id="WWC85863.1"/>
    </source>
</evidence>
<proteinExistence type="predicted"/>
<dbReference type="AlphaFoldDB" id="A0AAX4JLR3"/>
<evidence type="ECO:0000256" key="1">
    <source>
        <dbReference type="SAM" id="MobiDB-lite"/>
    </source>
</evidence>